<evidence type="ECO:0000313" key="3">
    <source>
        <dbReference type="Proteomes" id="UP000000763"/>
    </source>
</evidence>
<protein>
    <submittedName>
        <fullName evidence="2">Os07g0438300 protein</fullName>
    </submittedName>
</protein>
<dbReference type="AlphaFoldDB" id="Q0D6U8"/>
<accession>Q0D6U8</accession>
<evidence type="ECO:0000256" key="1">
    <source>
        <dbReference type="SAM" id="MobiDB-lite"/>
    </source>
</evidence>
<gene>
    <name evidence="2" type="ordered locus">Os07g0438300</name>
</gene>
<dbReference type="Proteomes" id="UP000000763">
    <property type="component" value="Chromosome 7"/>
</dbReference>
<feature type="region of interest" description="Disordered" evidence="1">
    <location>
        <begin position="1"/>
        <end position="87"/>
    </location>
</feature>
<reference evidence="3" key="2">
    <citation type="journal article" date="2008" name="Nucleic Acids Res.">
        <title>The rice annotation project database (RAP-DB): 2008 update.</title>
        <authorList>
            <consortium name="The rice annotation project (RAP)"/>
        </authorList>
    </citation>
    <scope>GENOME REANNOTATION</scope>
    <source>
        <strain evidence="3">cv. Nipponbare</strain>
    </source>
</reference>
<feature type="compositionally biased region" description="Polar residues" evidence="1">
    <location>
        <begin position="1"/>
        <end position="15"/>
    </location>
</feature>
<dbReference type="EMBL" id="AP008213">
    <property type="protein sequence ID" value="BAF21425.1"/>
    <property type="molecule type" value="Genomic_DNA"/>
</dbReference>
<name>Q0D6U8_ORYSJ</name>
<evidence type="ECO:0000313" key="2">
    <source>
        <dbReference type="EMBL" id="BAF21425.1"/>
    </source>
</evidence>
<organism evidence="2 3">
    <name type="scientific">Oryza sativa subsp. japonica</name>
    <name type="common">Rice</name>
    <dbReference type="NCBI Taxonomy" id="39947"/>
    <lineage>
        <taxon>Eukaryota</taxon>
        <taxon>Viridiplantae</taxon>
        <taxon>Streptophyta</taxon>
        <taxon>Embryophyta</taxon>
        <taxon>Tracheophyta</taxon>
        <taxon>Spermatophyta</taxon>
        <taxon>Magnoliopsida</taxon>
        <taxon>Liliopsida</taxon>
        <taxon>Poales</taxon>
        <taxon>Poaceae</taxon>
        <taxon>BOP clade</taxon>
        <taxon>Oryzoideae</taxon>
        <taxon>Oryzeae</taxon>
        <taxon>Oryzinae</taxon>
        <taxon>Oryza</taxon>
        <taxon>Oryza sativa</taxon>
    </lineage>
</organism>
<dbReference type="KEGG" id="dosa:Os07g0438300"/>
<proteinExistence type="predicted"/>
<sequence length="87" mass="9447">MTISSVPPLRVSSNCHPIPSLTIQPRRPTIPLSATRSHPSHHHLLPTSPAIRPHPSPRHVLPTSSAIRTSPPARRRSTAAGSTNHRN</sequence>
<reference evidence="2 3" key="1">
    <citation type="journal article" date="2005" name="Nature">
        <title>The map-based sequence of the rice genome.</title>
        <authorList>
            <consortium name="International rice genome sequencing project (IRGSP)"/>
            <person name="Matsumoto T."/>
            <person name="Wu J."/>
            <person name="Kanamori H."/>
            <person name="Katayose Y."/>
            <person name="Fujisawa M."/>
            <person name="Namiki N."/>
            <person name="Mizuno H."/>
            <person name="Yamamoto K."/>
            <person name="Antonio B.A."/>
            <person name="Baba T."/>
            <person name="Sakata K."/>
            <person name="Nagamura Y."/>
            <person name="Aoki H."/>
            <person name="Arikawa K."/>
            <person name="Arita K."/>
            <person name="Bito T."/>
            <person name="Chiden Y."/>
            <person name="Fujitsuka N."/>
            <person name="Fukunaka R."/>
            <person name="Hamada M."/>
            <person name="Harada C."/>
            <person name="Hayashi A."/>
            <person name="Hijishita S."/>
            <person name="Honda M."/>
            <person name="Hosokawa S."/>
            <person name="Ichikawa Y."/>
            <person name="Idonuma A."/>
            <person name="Iijima M."/>
            <person name="Ikeda M."/>
            <person name="Ikeno M."/>
            <person name="Ito K."/>
            <person name="Ito S."/>
            <person name="Ito T."/>
            <person name="Ito Y."/>
            <person name="Ito Y."/>
            <person name="Iwabuchi A."/>
            <person name="Kamiya K."/>
            <person name="Karasawa W."/>
            <person name="Kurita K."/>
            <person name="Katagiri S."/>
            <person name="Kikuta A."/>
            <person name="Kobayashi H."/>
            <person name="Kobayashi N."/>
            <person name="Machita K."/>
            <person name="Maehara T."/>
            <person name="Masukawa M."/>
            <person name="Mizubayashi T."/>
            <person name="Mukai Y."/>
            <person name="Nagasaki H."/>
            <person name="Nagata Y."/>
            <person name="Naito S."/>
            <person name="Nakashima M."/>
            <person name="Nakama Y."/>
            <person name="Nakamichi Y."/>
            <person name="Nakamura M."/>
            <person name="Meguro A."/>
            <person name="Negishi M."/>
            <person name="Ohta I."/>
            <person name="Ohta T."/>
            <person name="Okamoto M."/>
            <person name="Ono N."/>
            <person name="Saji S."/>
            <person name="Sakaguchi M."/>
            <person name="Sakai K."/>
            <person name="Shibata M."/>
            <person name="Shimokawa T."/>
            <person name="Song J."/>
            <person name="Takazaki Y."/>
            <person name="Terasawa K."/>
            <person name="Tsugane M."/>
            <person name="Tsuji K."/>
            <person name="Ueda S."/>
            <person name="Waki K."/>
            <person name="Yamagata H."/>
            <person name="Yamamoto M."/>
            <person name="Yamamoto S."/>
            <person name="Yamane H."/>
            <person name="Yoshiki S."/>
            <person name="Yoshihara R."/>
            <person name="Yukawa K."/>
            <person name="Zhong H."/>
            <person name="Yano M."/>
            <person name="Yuan Q."/>
            <person name="Ouyang S."/>
            <person name="Liu J."/>
            <person name="Jones K.M."/>
            <person name="Gansberger K."/>
            <person name="Moffat K."/>
            <person name="Hill J."/>
            <person name="Bera J."/>
            <person name="Fadrosh D."/>
            <person name="Jin S."/>
            <person name="Johri S."/>
            <person name="Kim M."/>
            <person name="Overton L."/>
            <person name="Reardon M."/>
            <person name="Tsitrin T."/>
            <person name="Vuong H."/>
            <person name="Weaver B."/>
            <person name="Ciecko A."/>
            <person name="Tallon L."/>
            <person name="Jackson J."/>
            <person name="Pai G."/>
            <person name="Aken S.V."/>
            <person name="Utterback T."/>
            <person name="Reidmuller S."/>
            <person name="Feldblyum T."/>
            <person name="Hsiao J."/>
            <person name="Zismann V."/>
            <person name="Iobst S."/>
            <person name="de Vazeille A.R."/>
            <person name="Buell C.R."/>
            <person name="Ying K."/>
            <person name="Li Y."/>
            <person name="Lu T."/>
            <person name="Huang Y."/>
            <person name="Zhao Q."/>
            <person name="Feng Q."/>
            <person name="Zhang L."/>
            <person name="Zhu J."/>
            <person name="Weng Q."/>
            <person name="Mu J."/>
            <person name="Lu Y."/>
            <person name="Fan D."/>
            <person name="Liu Y."/>
            <person name="Guan J."/>
            <person name="Zhang Y."/>
            <person name="Yu S."/>
            <person name="Liu X."/>
            <person name="Zhang Y."/>
            <person name="Hong G."/>
            <person name="Han B."/>
            <person name="Choisne N."/>
            <person name="Demange N."/>
            <person name="Orjeda G."/>
            <person name="Samain S."/>
            <person name="Cattolico L."/>
            <person name="Pelletier E."/>
            <person name="Couloux A."/>
            <person name="Segurens B."/>
            <person name="Wincker P."/>
            <person name="D'Hont A."/>
            <person name="Scarpelli C."/>
            <person name="Weissenbach J."/>
            <person name="Salanoubat M."/>
            <person name="Quetier F."/>
            <person name="Yu Y."/>
            <person name="Kim H.R."/>
            <person name="Rambo T."/>
            <person name="Currie J."/>
            <person name="Collura K."/>
            <person name="Luo M."/>
            <person name="Yang T."/>
            <person name="Ammiraju J.S.S."/>
            <person name="Engler F."/>
            <person name="Soderlund C."/>
            <person name="Wing R.A."/>
            <person name="Palmer L.E."/>
            <person name="de la Bastide M."/>
            <person name="Spiegel L."/>
            <person name="Nascimento L."/>
            <person name="Zutavern T."/>
            <person name="O'Shaughnessy A."/>
            <person name="Dike S."/>
            <person name="Dedhia N."/>
            <person name="Preston R."/>
            <person name="Balija V."/>
            <person name="McCombie W.R."/>
            <person name="Chow T."/>
            <person name="Chen H."/>
            <person name="Chung M."/>
            <person name="Chen C."/>
            <person name="Shaw J."/>
            <person name="Wu H."/>
            <person name="Hsiao K."/>
            <person name="Chao Y."/>
            <person name="Chu M."/>
            <person name="Cheng C."/>
            <person name="Hour A."/>
            <person name="Lee P."/>
            <person name="Lin S."/>
            <person name="Lin Y."/>
            <person name="Liou J."/>
            <person name="Liu S."/>
            <person name="Hsing Y."/>
            <person name="Raghuvanshi S."/>
            <person name="Mohanty A."/>
            <person name="Bharti A.K."/>
            <person name="Gaur A."/>
            <person name="Gupta V."/>
            <person name="Kumar D."/>
            <person name="Ravi V."/>
            <person name="Vij S."/>
            <person name="Kapur A."/>
            <person name="Khurana P."/>
            <person name="Khurana P."/>
            <person name="Khurana J.P."/>
            <person name="Tyagi A.K."/>
            <person name="Gaikwad K."/>
            <person name="Singh A."/>
            <person name="Dalal V."/>
            <person name="Srivastava S."/>
            <person name="Dixit A."/>
            <person name="Pal A.K."/>
            <person name="Ghazi I.A."/>
            <person name="Yadav M."/>
            <person name="Pandit A."/>
            <person name="Bhargava A."/>
            <person name="Sureshbabu K."/>
            <person name="Batra K."/>
            <person name="Sharma T.R."/>
            <person name="Mohapatra T."/>
            <person name="Singh N.K."/>
            <person name="Messing J."/>
            <person name="Nelson A.B."/>
            <person name="Fuks G."/>
            <person name="Kavchok S."/>
            <person name="Keizer G."/>
            <person name="Linton E."/>
            <person name="Llaca V."/>
            <person name="Song R."/>
            <person name="Tanyolac B."/>
            <person name="Young S."/>
            <person name="Ho-Il K."/>
            <person name="Hahn J.H."/>
            <person name="Sangsakoo G."/>
            <person name="Vanavichit A."/>
            <person name="de Mattos Luiz.A.T."/>
            <person name="Zimmer P.D."/>
            <person name="Malone G."/>
            <person name="Dellagostin O."/>
            <person name="de Oliveira A.C."/>
            <person name="Bevan M."/>
            <person name="Bancroft I."/>
            <person name="Minx P."/>
            <person name="Cordum H."/>
            <person name="Wilson R."/>
            <person name="Cheng Z."/>
            <person name="Jin W."/>
            <person name="Jiang J."/>
            <person name="Leong S.A."/>
            <person name="Iwama H."/>
            <person name="Gojobori T."/>
            <person name="Itoh T."/>
            <person name="Niimura Y."/>
            <person name="Fujii Y."/>
            <person name="Habara T."/>
            <person name="Sakai H."/>
            <person name="Sato Y."/>
            <person name="Wilson G."/>
            <person name="Kumar K."/>
            <person name="McCouch S."/>
            <person name="Juretic N."/>
            <person name="Hoen D."/>
            <person name="Wright S."/>
            <person name="Bruskiewich R."/>
            <person name="Bureau T."/>
            <person name="Miyao A."/>
            <person name="Hirochika H."/>
            <person name="Nishikawa T."/>
            <person name="Kadowaki K."/>
            <person name="Sugiura M."/>
            <person name="Burr B."/>
            <person name="Sasaki T."/>
        </authorList>
    </citation>
    <scope>NUCLEOTIDE SEQUENCE [LARGE SCALE GENOMIC DNA]</scope>
    <source>
        <strain evidence="3">cv. Nipponbare</strain>
    </source>
</reference>